<dbReference type="RefSeq" id="WP_405286493.1">
    <property type="nucleotide sequence ID" value="NZ_JBBHLI010000002.1"/>
</dbReference>
<keyword evidence="3" id="KW-1185">Reference proteome</keyword>
<accession>A0ABU9E776</accession>
<comment type="caution">
    <text evidence="2">The sequence shown here is derived from an EMBL/GenBank/DDBJ whole genome shotgun (WGS) entry which is preliminary data.</text>
</comment>
<dbReference type="SUPFAM" id="SSF48452">
    <property type="entry name" value="TPR-like"/>
    <property type="match status" value="1"/>
</dbReference>
<keyword evidence="1" id="KW-0732">Signal</keyword>
<dbReference type="Gene3D" id="1.25.40.10">
    <property type="entry name" value="Tetratricopeptide repeat domain"/>
    <property type="match status" value="2"/>
</dbReference>
<evidence type="ECO:0000256" key="1">
    <source>
        <dbReference type="SAM" id="SignalP"/>
    </source>
</evidence>
<sequence length="594" mass="63124">MRGVTRGLLAAVAWATVAMPAMAQTGDDTAPYSPRGEAQLLREASSHEWRGRLDEAETVLVNLLERNPTSSGGLFALERILRTRSRVAEVLPFVDRFLEASPGASGPRYMKLRVLVEVDSVAGLDRAAEAWFEAVPNDPDPYREVARVYGQLVGPERTLEVLREGRDRLGDDDALALETGDALAALGDAEGAAAEWARALRDPDADVDGVLRRLQRLEGDRETLSEPILAVLTRADASEARRRAAVQVAIGFDLPDLARRVASEGLRGLSAQATPGYLQDVARRAEESDMSELSLWALETLRRTVPAAAGDAAVEARMAAAALAAGDTTAATEAQLRLVRALPGGSVERRRAMADLIRVEVAASHVSASTLQTRLQGFRSEFPDAPELDGITAAVAAGVATRGEVEAALALVEPPPGPESRLERAWLLLDEGELEAGREALTASLSGLAPSAATEVIQLLAVLDRVGPRAGGAMVESGARRRHGDLTSAREALDGAMDEVPDDDRPALLFQAGRLAVAAGDTASARAYFARIEGAHFASAETPEAMLRHARLLAADPARADEARSLLERLILERPGAAVVPDARSELNRLGRGS</sequence>
<dbReference type="EMBL" id="JBBHLI010000002">
    <property type="protein sequence ID" value="MEK9500567.1"/>
    <property type="molecule type" value="Genomic_DNA"/>
</dbReference>
<evidence type="ECO:0000313" key="3">
    <source>
        <dbReference type="Proteomes" id="UP001484239"/>
    </source>
</evidence>
<dbReference type="Proteomes" id="UP001484239">
    <property type="component" value="Unassembled WGS sequence"/>
</dbReference>
<protein>
    <recommendedName>
        <fullName evidence="4">Tetratricopeptide repeat protein</fullName>
    </recommendedName>
</protein>
<gene>
    <name evidence="2" type="ORF">WI372_06230</name>
</gene>
<feature type="chain" id="PRO_5045963202" description="Tetratricopeptide repeat protein" evidence="1">
    <location>
        <begin position="24"/>
        <end position="594"/>
    </location>
</feature>
<organism evidence="2 3">
    <name type="scientific">Gaopeijia maritima</name>
    <dbReference type="NCBI Taxonomy" id="3119007"/>
    <lineage>
        <taxon>Bacteria</taxon>
        <taxon>Pseudomonadati</taxon>
        <taxon>Gemmatimonadota</taxon>
        <taxon>Longimicrobiia</taxon>
        <taxon>Gaopeijiales</taxon>
        <taxon>Gaopeijiaceae</taxon>
        <taxon>Gaopeijia</taxon>
    </lineage>
</organism>
<reference evidence="2 3" key="1">
    <citation type="submission" date="2024-02" db="EMBL/GenBank/DDBJ databases">
        <title>A novel Gemmatimonadota bacterium.</title>
        <authorList>
            <person name="Du Z.-J."/>
            <person name="Ye Y.-Q."/>
        </authorList>
    </citation>
    <scope>NUCLEOTIDE SEQUENCE [LARGE SCALE GENOMIC DNA]</scope>
    <source>
        <strain evidence="2 3">DH-20</strain>
    </source>
</reference>
<evidence type="ECO:0000313" key="2">
    <source>
        <dbReference type="EMBL" id="MEK9500567.1"/>
    </source>
</evidence>
<proteinExistence type="predicted"/>
<feature type="signal peptide" evidence="1">
    <location>
        <begin position="1"/>
        <end position="23"/>
    </location>
</feature>
<dbReference type="InterPro" id="IPR011990">
    <property type="entry name" value="TPR-like_helical_dom_sf"/>
</dbReference>
<name>A0ABU9E776_9BACT</name>
<evidence type="ECO:0008006" key="4">
    <source>
        <dbReference type="Google" id="ProtNLM"/>
    </source>
</evidence>